<accession>A0ABS3TPU2</accession>
<keyword evidence="3" id="KW-1185">Reference proteome</keyword>
<dbReference type="Proteomes" id="UP000669060">
    <property type="component" value="Unassembled WGS sequence"/>
</dbReference>
<dbReference type="RefSeq" id="WP_208313615.1">
    <property type="nucleotide sequence ID" value="NZ_JAELYA010000003.1"/>
</dbReference>
<organism evidence="2 3">
    <name type="scientific">Pseudomonas schmalbachii</name>
    <dbReference type="NCBI Taxonomy" id="2816993"/>
    <lineage>
        <taxon>Bacteria</taxon>
        <taxon>Pseudomonadati</taxon>
        <taxon>Pseudomonadota</taxon>
        <taxon>Gammaproteobacteria</taxon>
        <taxon>Pseudomonadales</taxon>
        <taxon>Pseudomonadaceae</taxon>
        <taxon>Pseudomonas</taxon>
    </lineage>
</organism>
<evidence type="ECO:0000256" key="1">
    <source>
        <dbReference type="SAM" id="SignalP"/>
    </source>
</evidence>
<feature type="chain" id="PRO_5045127701" evidence="1">
    <location>
        <begin position="23"/>
        <end position="243"/>
    </location>
</feature>
<evidence type="ECO:0000313" key="3">
    <source>
        <dbReference type="Proteomes" id="UP000669060"/>
    </source>
</evidence>
<evidence type="ECO:0000313" key="2">
    <source>
        <dbReference type="EMBL" id="MBO3275675.1"/>
    </source>
</evidence>
<feature type="signal peptide" evidence="1">
    <location>
        <begin position="1"/>
        <end position="22"/>
    </location>
</feature>
<comment type="caution">
    <text evidence="2">The sequence shown here is derived from an EMBL/GenBank/DDBJ whole genome shotgun (WGS) entry which is preliminary data.</text>
</comment>
<keyword evidence="1" id="KW-0732">Signal</keyword>
<reference evidence="2 3" key="1">
    <citation type="submission" date="2020-12" db="EMBL/GenBank/DDBJ databases">
        <title>Pseudomonas schmalbachii sp. nov. isolated from millipede gut.</title>
        <authorList>
            <person name="Shelomi M."/>
        </authorList>
    </citation>
    <scope>NUCLEOTIDE SEQUENCE [LARGE SCALE GENOMIC DNA]</scope>
    <source>
        <strain evidence="2 3">Milli4</strain>
    </source>
</reference>
<protein>
    <submittedName>
        <fullName evidence="2">Uncharacterized protein</fullName>
    </submittedName>
</protein>
<name>A0ABS3TPU2_9PSED</name>
<dbReference type="EMBL" id="JAELYA010000003">
    <property type="protein sequence ID" value="MBO3275675.1"/>
    <property type="molecule type" value="Genomic_DNA"/>
</dbReference>
<gene>
    <name evidence="2" type="ORF">JFY56_10605</name>
</gene>
<sequence>MMRPTLLLACLLSCVVCLPAWGSGESARQLNEIASRSRLLCAAAMAYFNPGEREPDPNGLTTVFHQLNMLDTLVQQQGRPAALANPLQAMRRLFNTLDGMSREQAGKYPPLVRQLLEQGSLLQQASSEAAAGIGASPQSAAFAAQSLALATLLQDYELRGYPLPDKQAFALSSSELQALDVAVGERFAQLQASYPQHAAELEKISGTYRFVRGQLQGSKGHAGGGAGFYLGRAISDLDELAGE</sequence>
<proteinExistence type="predicted"/>